<dbReference type="Gene3D" id="2.30.30.60">
    <property type="match status" value="1"/>
</dbReference>
<dbReference type="Proteomes" id="UP000324176">
    <property type="component" value="Unassembled WGS sequence"/>
</dbReference>
<evidence type="ECO:0000313" key="9">
    <source>
        <dbReference type="EMBL" id="TYP78367.1"/>
    </source>
</evidence>
<comment type="subcellular location">
    <subcellularLocation>
        <location evidence="1">Cell membrane</location>
        <topology evidence="1">Multi-pass membrane protein</topology>
    </subcellularLocation>
</comment>
<keyword evidence="3 6" id="KW-0812">Transmembrane</keyword>
<evidence type="ECO:0000259" key="7">
    <source>
        <dbReference type="Pfam" id="PF00924"/>
    </source>
</evidence>
<organism evidence="8 10">
    <name type="scientific">Nitrosomonas communis</name>
    <dbReference type="NCBI Taxonomy" id="44574"/>
    <lineage>
        <taxon>Bacteria</taxon>
        <taxon>Pseudomonadati</taxon>
        <taxon>Pseudomonadota</taxon>
        <taxon>Betaproteobacteria</taxon>
        <taxon>Nitrosomonadales</taxon>
        <taxon>Nitrosomonadaceae</taxon>
        <taxon>Nitrosomonas</taxon>
    </lineage>
</organism>
<dbReference type="GO" id="GO:0008381">
    <property type="term" value="F:mechanosensitive monoatomic ion channel activity"/>
    <property type="evidence" value="ECO:0007669"/>
    <property type="project" value="UniProtKB-ARBA"/>
</dbReference>
<dbReference type="Proteomes" id="UP000034156">
    <property type="component" value="Chromosome"/>
</dbReference>
<dbReference type="PANTHER" id="PTHR30566">
    <property type="entry name" value="YNAI-RELATED MECHANOSENSITIVE ION CHANNEL"/>
    <property type="match status" value="1"/>
</dbReference>
<evidence type="ECO:0000313" key="8">
    <source>
        <dbReference type="EMBL" id="AKH37613.1"/>
    </source>
</evidence>
<reference evidence="8 10" key="2">
    <citation type="journal article" date="2016" name="Genome Announc.">
        <title>Genome Sequence of Nitrosomonas communis Strain Nm2, a Mesophilic Ammonia-Oxidizing Bacterium Isolated from Mediterranean Soil.</title>
        <authorList>
            <person name="Kozlowski J.A."/>
            <person name="Kits K.D."/>
            <person name="Stein L.Y."/>
        </authorList>
    </citation>
    <scope>NUCLEOTIDE SEQUENCE [LARGE SCALE GENOMIC DNA]</scope>
    <source>
        <strain evidence="8 10">Nm2</strain>
    </source>
</reference>
<reference evidence="9 11" key="3">
    <citation type="submission" date="2019-07" db="EMBL/GenBank/DDBJ databases">
        <title>Active sludge and wastewater microbial communities from Klosterneuburg, Austria.</title>
        <authorList>
            <person name="Wagner M."/>
        </authorList>
    </citation>
    <scope>NUCLEOTIDE SEQUENCE [LARGE SCALE GENOMIC DNA]</scope>
    <source>
        <strain evidence="9 11">Nm2</strain>
    </source>
</reference>
<evidence type="ECO:0000256" key="4">
    <source>
        <dbReference type="ARBA" id="ARBA00022989"/>
    </source>
</evidence>
<evidence type="ECO:0000256" key="6">
    <source>
        <dbReference type="SAM" id="Phobius"/>
    </source>
</evidence>
<keyword evidence="2" id="KW-1003">Cell membrane</keyword>
<dbReference type="AlphaFoldDB" id="A0A0F7KEN0"/>
<keyword evidence="4 6" id="KW-1133">Transmembrane helix</keyword>
<evidence type="ECO:0000313" key="10">
    <source>
        <dbReference type="Proteomes" id="UP000034156"/>
    </source>
</evidence>
<dbReference type="PATRIC" id="fig|44574.3.peg.1677"/>
<sequence length="326" mass="37033">MENFITLVGPNRAVEILGVRLVGINAENGIKLLFTIAFITLVLILSRLVRRYTSRILKGRDERFIFWVRQGIAVGTSIFLILGLVSIWFDDPVRLATGVGLVTAGLAFALQKVITAVAGYVVILYGKTFNVGDRITMGGVRGDVIALGFTQTTIMEMGQPPPVQNAEPAMWVQSRQYTGRIVTVSNARIFDEPVYNYTKEFPYIWEEISIPIKFDADYHRAEHILLQIANHRTVSISSLGQESLQEMERRYFMKRVDMKPKVYYRLTDNWLELTVRFIARDFGIRELKDQMSRDILKAMDEAQIGIASTTYEIVGLPPVRIKRVPP</sequence>
<keyword evidence="5 6" id="KW-0472">Membrane</keyword>
<gene>
    <name evidence="8" type="ORF">AAW31_06960</name>
    <name evidence="9" type="ORF">BCL69_107521</name>
</gene>
<dbReference type="InterPro" id="IPR006685">
    <property type="entry name" value="MscS_channel_2nd"/>
</dbReference>
<reference evidence="10" key="1">
    <citation type="submission" date="2015-05" db="EMBL/GenBank/DDBJ databases">
        <title>Draft genome of Nitrosomonas communis strain Nm2.</title>
        <authorList>
            <person name="Kozlowski J.A."/>
            <person name="Kits K.D."/>
            <person name="Stein L.Y."/>
        </authorList>
    </citation>
    <scope>NUCLEOTIDE SEQUENCE [LARGE SCALE GENOMIC DNA]</scope>
    <source>
        <strain evidence="10">Nm2</strain>
    </source>
</reference>
<dbReference type="SUPFAM" id="SSF82689">
    <property type="entry name" value="Mechanosensitive channel protein MscS (YggB), C-terminal domain"/>
    <property type="match status" value="1"/>
</dbReference>
<feature type="transmembrane region" description="Helical" evidence="6">
    <location>
        <begin position="70"/>
        <end position="89"/>
    </location>
</feature>
<dbReference type="InterPro" id="IPR010920">
    <property type="entry name" value="LSM_dom_sf"/>
</dbReference>
<evidence type="ECO:0000313" key="11">
    <source>
        <dbReference type="Proteomes" id="UP000324176"/>
    </source>
</evidence>
<protein>
    <submittedName>
        <fullName evidence="8">Mechanosensitive ion channel protein MscS</fullName>
    </submittedName>
    <submittedName>
        <fullName evidence="9">Small-conductance mechanosensitive channel</fullName>
    </submittedName>
</protein>
<dbReference type="Gene3D" id="3.30.70.100">
    <property type="match status" value="1"/>
</dbReference>
<feature type="domain" description="Mechanosensitive ion channel MscS" evidence="7">
    <location>
        <begin position="116"/>
        <end position="157"/>
    </location>
</feature>
<name>A0A0F7KEN0_9PROT</name>
<evidence type="ECO:0000256" key="1">
    <source>
        <dbReference type="ARBA" id="ARBA00004651"/>
    </source>
</evidence>
<dbReference type="KEGG" id="nco:AAW31_06960"/>
<dbReference type="RefSeq" id="WP_046849689.1">
    <property type="nucleotide sequence ID" value="NZ_VNHT01000075.1"/>
</dbReference>
<evidence type="ECO:0000256" key="3">
    <source>
        <dbReference type="ARBA" id="ARBA00022692"/>
    </source>
</evidence>
<dbReference type="InterPro" id="IPR023408">
    <property type="entry name" value="MscS_beta-dom_sf"/>
</dbReference>
<dbReference type="Pfam" id="PF00924">
    <property type="entry name" value="MS_channel_2nd"/>
    <property type="match status" value="1"/>
</dbReference>
<dbReference type="EMBL" id="CP011451">
    <property type="protein sequence ID" value="AKH37613.1"/>
    <property type="molecule type" value="Genomic_DNA"/>
</dbReference>
<dbReference type="InterPro" id="IPR011066">
    <property type="entry name" value="MscS_channel_C_sf"/>
</dbReference>
<dbReference type="OrthoDB" id="9780668at2"/>
<dbReference type="PANTHER" id="PTHR30566:SF5">
    <property type="entry name" value="MECHANOSENSITIVE ION CHANNEL PROTEIN 1, MITOCHONDRIAL-RELATED"/>
    <property type="match status" value="1"/>
</dbReference>
<evidence type="ECO:0000256" key="5">
    <source>
        <dbReference type="ARBA" id="ARBA00023136"/>
    </source>
</evidence>
<dbReference type="SUPFAM" id="SSF50182">
    <property type="entry name" value="Sm-like ribonucleoproteins"/>
    <property type="match status" value="1"/>
</dbReference>
<dbReference type="EMBL" id="VNHT01000075">
    <property type="protein sequence ID" value="TYP78367.1"/>
    <property type="molecule type" value="Genomic_DNA"/>
</dbReference>
<dbReference type="GO" id="GO:0005886">
    <property type="term" value="C:plasma membrane"/>
    <property type="evidence" value="ECO:0007669"/>
    <property type="project" value="UniProtKB-SubCell"/>
</dbReference>
<feature type="transmembrane region" description="Helical" evidence="6">
    <location>
        <begin position="101"/>
        <end position="125"/>
    </location>
</feature>
<accession>A0A0F7KEN0</accession>
<feature type="transmembrane region" description="Helical" evidence="6">
    <location>
        <begin position="30"/>
        <end position="49"/>
    </location>
</feature>
<evidence type="ECO:0000256" key="2">
    <source>
        <dbReference type="ARBA" id="ARBA00022475"/>
    </source>
</evidence>
<keyword evidence="10" id="KW-1185">Reference proteome</keyword>
<proteinExistence type="predicted"/>